<name>A0A6C0DMR1_9ZZZZ</name>
<dbReference type="PANTHER" id="PTHR37490:SF1">
    <property type="entry name" value="GLYCOSYLTRANSFERASE 2-LIKE DOMAIN-CONTAINING PROTEIN"/>
    <property type="match status" value="1"/>
</dbReference>
<dbReference type="InterPro" id="IPR021838">
    <property type="entry name" value="DUF3431"/>
</dbReference>
<dbReference type="AlphaFoldDB" id="A0A6C0DMR1"/>
<sequence length="258" mass="30666">MWSNRFPKFYSTRGVHIVTSTYKDEFKLKWIQKIPSGVSYTIYKKNDRLLVGQENRIHDHVFEIPNIGRCDYAFLYHIVKNYDNLDDITVFVKCNWEDNAIPFWKLLDECGNYDYMTVGTHFESFDWDKAQIDYKNGVRATSYAESGIDWYSHIFPNAPATPGKVNRWGHGPCFSVSRELIRRHPKSTYEYLLQRFYPENKSFDALHYLAHGYATYSDMIKDVGIIYHNELLRFYTVLFTHNIPDTFRVYRDPVLTRV</sequence>
<dbReference type="EMBL" id="MN739646">
    <property type="protein sequence ID" value="QHT17843.1"/>
    <property type="molecule type" value="Genomic_DNA"/>
</dbReference>
<evidence type="ECO:0000313" key="1">
    <source>
        <dbReference type="EMBL" id="QHT17843.1"/>
    </source>
</evidence>
<reference evidence="1" key="1">
    <citation type="journal article" date="2020" name="Nature">
        <title>Giant virus diversity and host interactions through global metagenomics.</title>
        <authorList>
            <person name="Schulz F."/>
            <person name="Roux S."/>
            <person name="Paez-Espino D."/>
            <person name="Jungbluth S."/>
            <person name="Walsh D.A."/>
            <person name="Denef V.J."/>
            <person name="McMahon K.D."/>
            <person name="Konstantinidis K.T."/>
            <person name="Eloe-Fadrosh E.A."/>
            <person name="Kyrpides N.C."/>
            <person name="Woyke T."/>
        </authorList>
    </citation>
    <scope>NUCLEOTIDE SEQUENCE</scope>
    <source>
        <strain evidence="1">GVMAG-M-3300023174-3</strain>
    </source>
</reference>
<proteinExistence type="predicted"/>
<protein>
    <submittedName>
        <fullName evidence="1">Uncharacterized protein</fullName>
    </submittedName>
</protein>
<organism evidence="1">
    <name type="scientific">viral metagenome</name>
    <dbReference type="NCBI Taxonomy" id="1070528"/>
    <lineage>
        <taxon>unclassified sequences</taxon>
        <taxon>metagenomes</taxon>
        <taxon>organismal metagenomes</taxon>
    </lineage>
</organism>
<accession>A0A6C0DMR1</accession>
<dbReference type="Pfam" id="PF11913">
    <property type="entry name" value="DUF3431"/>
    <property type="match status" value="1"/>
</dbReference>
<dbReference type="PANTHER" id="PTHR37490">
    <property type="entry name" value="EXPRESSED PROTEIN"/>
    <property type="match status" value="1"/>
</dbReference>